<organism evidence="1 2">
    <name type="scientific">Smittium culicis</name>
    <dbReference type="NCBI Taxonomy" id="133412"/>
    <lineage>
        <taxon>Eukaryota</taxon>
        <taxon>Fungi</taxon>
        <taxon>Fungi incertae sedis</taxon>
        <taxon>Zoopagomycota</taxon>
        <taxon>Kickxellomycotina</taxon>
        <taxon>Harpellomycetes</taxon>
        <taxon>Harpellales</taxon>
        <taxon>Legeriomycetaceae</taxon>
        <taxon>Smittium</taxon>
    </lineage>
</organism>
<dbReference type="AlphaFoldDB" id="A0A1R1X6B0"/>
<dbReference type="Proteomes" id="UP000187429">
    <property type="component" value="Unassembled WGS sequence"/>
</dbReference>
<name>A0A1R1X6B0_9FUNG</name>
<gene>
    <name evidence="1" type="ORF">AYI69_g10357</name>
</gene>
<proteinExistence type="predicted"/>
<protein>
    <submittedName>
        <fullName evidence="1">Uncharacterized protein</fullName>
    </submittedName>
</protein>
<dbReference type="EMBL" id="LSSM01006738">
    <property type="protein sequence ID" value="OMJ10159.1"/>
    <property type="molecule type" value="Genomic_DNA"/>
</dbReference>
<dbReference type="OrthoDB" id="10683187at2759"/>
<feature type="non-terminal residue" evidence="1">
    <location>
        <position position="120"/>
    </location>
</feature>
<keyword evidence="2" id="KW-1185">Reference proteome</keyword>
<evidence type="ECO:0000313" key="2">
    <source>
        <dbReference type="Proteomes" id="UP000187429"/>
    </source>
</evidence>
<sequence length="120" mass="13187">MYIKQTSFFLALVFKSLEIQGSILLPIDKNIQNNVNVGSYNLLDSDLEINQLPAVKASNAGADIGKRGPAYPINPKSRKSKWHNVSGICDFGDTQKIGFYATAANDLRLVVSDQPNFRGN</sequence>
<evidence type="ECO:0000313" key="1">
    <source>
        <dbReference type="EMBL" id="OMJ10159.1"/>
    </source>
</evidence>
<accession>A0A1R1X6B0</accession>
<reference evidence="2" key="1">
    <citation type="submission" date="2017-01" db="EMBL/GenBank/DDBJ databases">
        <authorList>
            <person name="Wang Y."/>
            <person name="White M."/>
            <person name="Kvist S."/>
            <person name="Moncalvo J.-M."/>
        </authorList>
    </citation>
    <scope>NUCLEOTIDE SEQUENCE [LARGE SCALE GENOMIC DNA]</scope>
    <source>
        <strain evidence="2">ID-206-W2</strain>
    </source>
</reference>
<comment type="caution">
    <text evidence="1">The sequence shown here is derived from an EMBL/GenBank/DDBJ whole genome shotgun (WGS) entry which is preliminary data.</text>
</comment>